<gene>
    <name evidence="2" type="ORF">ACFSHS_00475</name>
</gene>
<accession>A0ABW4X6D7</accession>
<reference evidence="3" key="1">
    <citation type="journal article" date="2019" name="Int. J. Syst. Evol. Microbiol.">
        <title>The Global Catalogue of Microorganisms (GCM) 10K type strain sequencing project: providing services to taxonomists for standard genome sequencing and annotation.</title>
        <authorList>
            <consortium name="The Broad Institute Genomics Platform"/>
            <consortium name="The Broad Institute Genome Sequencing Center for Infectious Disease"/>
            <person name="Wu L."/>
            <person name="Ma J."/>
        </authorList>
    </citation>
    <scope>NUCLEOTIDE SEQUENCE [LARGE SCALE GENOMIC DNA]</scope>
    <source>
        <strain evidence="3">JCM 3338</strain>
    </source>
</reference>
<dbReference type="EMBL" id="JBHUHP010000001">
    <property type="protein sequence ID" value="MFD2090040.1"/>
    <property type="molecule type" value="Genomic_DNA"/>
</dbReference>
<keyword evidence="3" id="KW-1185">Reference proteome</keyword>
<feature type="region of interest" description="Disordered" evidence="1">
    <location>
        <begin position="1"/>
        <end position="80"/>
    </location>
</feature>
<proteinExistence type="predicted"/>
<sequence>MMPPPFNADPSDEGIPAADPGTGAPEPAPGFGIGGEDPDVVASEDPRPEEAAKAEEADPREPGATFRTPDPRDIGPRSAD</sequence>
<evidence type="ECO:0000313" key="3">
    <source>
        <dbReference type="Proteomes" id="UP001597402"/>
    </source>
</evidence>
<feature type="compositionally biased region" description="Basic and acidic residues" evidence="1">
    <location>
        <begin position="69"/>
        <end position="80"/>
    </location>
</feature>
<protein>
    <submittedName>
        <fullName evidence="2">Uncharacterized protein</fullName>
    </submittedName>
</protein>
<name>A0ABW4X6D7_9ACTN</name>
<evidence type="ECO:0000313" key="2">
    <source>
        <dbReference type="EMBL" id="MFD2090040.1"/>
    </source>
</evidence>
<dbReference type="Proteomes" id="UP001597402">
    <property type="component" value="Unassembled WGS sequence"/>
</dbReference>
<comment type="caution">
    <text evidence="2">The sequence shown here is derived from an EMBL/GenBank/DDBJ whole genome shotgun (WGS) entry which is preliminary data.</text>
</comment>
<evidence type="ECO:0000256" key="1">
    <source>
        <dbReference type="SAM" id="MobiDB-lite"/>
    </source>
</evidence>
<dbReference type="RefSeq" id="WP_376870435.1">
    <property type="nucleotide sequence ID" value="NZ_JBHUHP010000001.1"/>
</dbReference>
<feature type="compositionally biased region" description="Basic and acidic residues" evidence="1">
    <location>
        <begin position="44"/>
        <end position="61"/>
    </location>
</feature>
<organism evidence="2 3">
    <name type="scientific">Blastococcus deserti</name>
    <dbReference type="NCBI Taxonomy" id="2259033"/>
    <lineage>
        <taxon>Bacteria</taxon>
        <taxon>Bacillati</taxon>
        <taxon>Actinomycetota</taxon>
        <taxon>Actinomycetes</taxon>
        <taxon>Geodermatophilales</taxon>
        <taxon>Geodermatophilaceae</taxon>
        <taxon>Blastococcus</taxon>
    </lineage>
</organism>